<dbReference type="Proteomes" id="UP000823941">
    <property type="component" value="Chromosome 8"/>
</dbReference>
<evidence type="ECO:0000256" key="2">
    <source>
        <dbReference type="ARBA" id="ARBA00007193"/>
    </source>
</evidence>
<evidence type="ECO:0000256" key="4">
    <source>
        <dbReference type="ARBA" id="ARBA00022461"/>
    </source>
</evidence>
<evidence type="ECO:0000256" key="11">
    <source>
        <dbReference type="ARBA" id="ARBA00023303"/>
    </source>
</evidence>
<feature type="compositionally biased region" description="Basic and acidic residues" evidence="13">
    <location>
        <begin position="425"/>
        <end position="437"/>
    </location>
</feature>
<keyword evidence="3 12" id="KW-0813">Transport</keyword>
<comment type="subcellular location">
    <subcellularLocation>
        <location evidence="1">Membrane</location>
        <topology evidence="1">Multi-pass membrane protein</topology>
    </subcellularLocation>
</comment>
<keyword evidence="10 12" id="KW-0739">Sodium transport</keyword>
<organism evidence="14 15">
    <name type="scientific">Plutella xylostella</name>
    <name type="common">Diamondback moth</name>
    <name type="synonym">Plutella maculipennis</name>
    <dbReference type="NCBI Taxonomy" id="51655"/>
    <lineage>
        <taxon>Eukaryota</taxon>
        <taxon>Metazoa</taxon>
        <taxon>Ecdysozoa</taxon>
        <taxon>Arthropoda</taxon>
        <taxon>Hexapoda</taxon>
        <taxon>Insecta</taxon>
        <taxon>Pterygota</taxon>
        <taxon>Neoptera</taxon>
        <taxon>Endopterygota</taxon>
        <taxon>Lepidoptera</taxon>
        <taxon>Glossata</taxon>
        <taxon>Ditrysia</taxon>
        <taxon>Yponomeutoidea</taxon>
        <taxon>Plutellidae</taxon>
        <taxon>Plutella</taxon>
    </lineage>
</organism>
<evidence type="ECO:0000256" key="8">
    <source>
        <dbReference type="ARBA" id="ARBA00023065"/>
    </source>
</evidence>
<keyword evidence="4 12" id="KW-0894">Sodium channel</keyword>
<comment type="similarity">
    <text evidence="2 12">Belongs to the amiloride-sensitive sodium channel (TC 1.A.6) family.</text>
</comment>
<accession>A0ABQ7QV62</accession>
<dbReference type="Pfam" id="PF00858">
    <property type="entry name" value="ASC"/>
    <property type="match status" value="1"/>
</dbReference>
<name>A0ABQ7QV62_PLUXY</name>
<evidence type="ECO:0000256" key="5">
    <source>
        <dbReference type="ARBA" id="ARBA00022692"/>
    </source>
</evidence>
<keyword evidence="9" id="KW-0472">Membrane</keyword>
<evidence type="ECO:0000313" key="14">
    <source>
        <dbReference type="EMBL" id="KAG7308918.1"/>
    </source>
</evidence>
<dbReference type="Gene3D" id="1.10.287.770">
    <property type="entry name" value="YojJ-like"/>
    <property type="match status" value="1"/>
</dbReference>
<dbReference type="PANTHER" id="PTHR11690:SF248">
    <property type="entry name" value="PICKPOCKET 17, ISOFORM A"/>
    <property type="match status" value="1"/>
</dbReference>
<evidence type="ECO:0000313" key="15">
    <source>
        <dbReference type="Proteomes" id="UP000823941"/>
    </source>
</evidence>
<keyword evidence="7" id="KW-0915">Sodium</keyword>
<evidence type="ECO:0000256" key="7">
    <source>
        <dbReference type="ARBA" id="ARBA00023053"/>
    </source>
</evidence>
<evidence type="ECO:0000256" key="6">
    <source>
        <dbReference type="ARBA" id="ARBA00022989"/>
    </source>
</evidence>
<dbReference type="EMBL" id="JAHIBW010000008">
    <property type="protein sequence ID" value="KAG7308918.1"/>
    <property type="molecule type" value="Genomic_DNA"/>
</dbReference>
<keyword evidence="11 12" id="KW-0407">Ion channel</keyword>
<evidence type="ECO:0000256" key="12">
    <source>
        <dbReference type="RuleBase" id="RU000679"/>
    </source>
</evidence>
<protein>
    <submittedName>
        <fullName evidence="14">Uncharacterized protein</fullName>
    </submittedName>
</protein>
<keyword evidence="8 12" id="KW-0406">Ion transport</keyword>
<evidence type="ECO:0000256" key="9">
    <source>
        <dbReference type="ARBA" id="ARBA00023136"/>
    </source>
</evidence>
<dbReference type="InterPro" id="IPR001873">
    <property type="entry name" value="ENaC"/>
</dbReference>
<keyword evidence="6" id="KW-1133">Transmembrane helix</keyword>
<keyword evidence="15" id="KW-1185">Reference proteome</keyword>
<sequence>MSVKTAEYVPLTVKEKCVRCLKGPNLIRSLILLVCFVLVVEQLTSCVQKIIRIPITTYTHFEFNKTLLYPSLTFCREPPYKYNQLAKYGMYVHPYYTSTWRNFDFDNVSLDAFWEDVTYKHDDIFVVYGLDGESTNIQPKSVDSLKHGRCYTLEPSTLVTRASKTTGYSITLQHSVQDFGAFISLHPPGYHVFIHYKEEPFTEIEVHNAGLIDYLYIHSGEEIDVKLTVDQYFKLSDDDDPCTDDRNYSANLCATELVSRQVGAAVGCSGPWMHPATPRCGNYSAMKTLISSYMQQTEGPDFALGTCPRFCLSYLYNAFVVDRQRNYWWDGPSRAWAARSGEVALQTQMFIHFNSMMVSFYEERHNYDWNLFLSDLGGSVGFLLGLSVVSLMSIFGKVFSTVKEVAKSSKSTRDASSVANSTVKITEDDKPRRDRDADYVKKCKEWNARNERLDI</sequence>
<evidence type="ECO:0000256" key="13">
    <source>
        <dbReference type="SAM" id="MobiDB-lite"/>
    </source>
</evidence>
<comment type="caution">
    <text evidence="14">The sequence shown here is derived from an EMBL/GenBank/DDBJ whole genome shotgun (WGS) entry which is preliminary data.</text>
</comment>
<dbReference type="PRINTS" id="PR01078">
    <property type="entry name" value="AMINACHANNEL"/>
</dbReference>
<evidence type="ECO:0000256" key="10">
    <source>
        <dbReference type="ARBA" id="ARBA00023201"/>
    </source>
</evidence>
<dbReference type="PANTHER" id="PTHR11690">
    <property type="entry name" value="AMILORIDE-SENSITIVE SODIUM CHANNEL-RELATED"/>
    <property type="match status" value="1"/>
</dbReference>
<reference evidence="14 15" key="1">
    <citation type="submission" date="2021-06" db="EMBL/GenBank/DDBJ databases">
        <title>A haploid diamondback moth (Plutella xylostella L.) genome assembly resolves 31 chromosomes and identifies a diamide resistance mutation.</title>
        <authorList>
            <person name="Ward C.M."/>
            <person name="Perry K.D."/>
            <person name="Baker G."/>
            <person name="Powis K."/>
            <person name="Heckel D.G."/>
            <person name="Baxter S.W."/>
        </authorList>
    </citation>
    <scope>NUCLEOTIDE SEQUENCE [LARGE SCALE GENOMIC DNA]</scope>
    <source>
        <strain evidence="14 15">LV</strain>
        <tissue evidence="14">Single pupa</tissue>
    </source>
</reference>
<feature type="region of interest" description="Disordered" evidence="13">
    <location>
        <begin position="417"/>
        <end position="437"/>
    </location>
</feature>
<evidence type="ECO:0000256" key="3">
    <source>
        <dbReference type="ARBA" id="ARBA00022448"/>
    </source>
</evidence>
<proteinExistence type="inferred from homology"/>
<gene>
    <name evidence="14" type="ORF">JYU34_006189</name>
</gene>
<keyword evidence="5 12" id="KW-0812">Transmembrane</keyword>
<evidence type="ECO:0000256" key="1">
    <source>
        <dbReference type="ARBA" id="ARBA00004141"/>
    </source>
</evidence>